<dbReference type="GO" id="GO:0120330">
    <property type="term" value="C:rixosome complex"/>
    <property type="evidence" value="ECO:0007669"/>
    <property type="project" value="UniProtKB-UniRule"/>
</dbReference>
<comment type="subunit">
    <text evidence="5">Component of the RIX1 complex.</text>
</comment>
<comment type="function">
    <text evidence="1 5">Component of the RIX1 complex required for processing of ITS2 sequences from 35S pre-rRNA.</text>
</comment>
<organism evidence="8 9">
    <name type="scientific">Pyronema omphalodes (strain CBS 100304)</name>
    <name type="common">Pyronema confluens</name>
    <dbReference type="NCBI Taxonomy" id="1076935"/>
    <lineage>
        <taxon>Eukaryota</taxon>
        <taxon>Fungi</taxon>
        <taxon>Dikarya</taxon>
        <taxon>Ascomycota</taxon>
        <taxon>Pezizomycotina</taxon>
        <taxon>Pezizomycetes</taxon>
        <taxon>Pezizales</taxon>
        <taxon>Pyronemataceae</taxon>
        <taxon>Pyronema</taxon>
    </lineage>
</organism>
<evidence type="ECO:0000256" key="6">
    <source>
        <dbReference type="SAM" id="MobiDB-lite"/>
    </source>
</evidence>
<evidence type="ECO:0000256" key="4">
    <source>
        <dbReference type="ARBA" id="ARBA00023242"/>
    </source>
</evidence>
<gene>
    <name evidence="8" type="ORF">PCON_03670</name>
</gene>
<keyword evidence="4 5" id="KW-0539">Nucleus</keyword>
<accession>U4KYS0</accession>
<evidence type="ECO:0000256" key="3">
    <source>
        <dbReference type="ARBA" id="ARBA00006427"/>
    </source>
</evidence>
<dbReference type="GO" id="GO:0005634">
    <property type="term" value="C:nucleus"/>
    <property type="evidence" value="ECO:0007669"/>
    <property type="project" value="UniProtKB-SubCell"/>
</dbReference>
<comment type="similarity">
    <text evidence="3 5">Belongs to the IPI1/TEX10 family.</text>
</comment>
<name>U4KYS0_PYROM</name>
<proteinExistence type="inferred from homology"/>
<reference evidence="8 9" key="1">
    <citation type="journal article" date="2013" name="PLoS Genet.">
        <title>The genome and development-dependent transcriptomes of Pyronema confluens: a window into fungal evolution.</title>
        <authorList>
            <person name="Traeger S."/>
            <person name="Altegoer F."/>
            <person name="Freitag M."/>
            <person name="Gabaldon T."/>
            <person name="Kempken F."/>
            <person name="Kumar A."/>
            <person name="Marcet-Houben M."/>
            <person name="Poggeler S."/>
            <person name="Stajich J.E."/>
            <person name="Nowrousian M."/>
        </authorList>
    </citation>
    <scope>NUCLEOTIDE SEQUENCE [LARGE SCALE GENOMIC DNA]</scope>
    <source>
        <strain evidence="9">CBS 100304</strain>
        <tissue evidence="8">Vegetative mycelium</tissue>
    </source>
</reference>
<dbReference type="AlphaFoldDB" id="U4KYS0"/>
<evidence type="ECO:0000256" key="2">
    <source>
        <dbReference type="ARBA" id="ARBA00004123"/>
    </source>
</evidence>
<protein>
    <recommendedName>
        <fullName evidence="5">Pre-rRNA-processing protein</fullName>
    </recommendedName>
</protein>
<sequence length="308" mass="34035">MTSSNKKKRERAAQAFKKTKLKVGKTPNKPANHTDTSFRSKTIVVTQQSLSVRIAPETEKQYLHHLSLLNHHASQTRKDSLAFLTTHLRDVSVPLAALLPKLAPLILDESNGVRTALLALFALLKPNEVRLQLQIILLHVWSAMSHIDTDIRRDSTKFLSWALGAAKEDVLGNGGWAKGLTALTSVLEGKHLEVVQKFLVAGFGEEEGEIQTERVLHGGLHWSVQINLTRAGVQDYRYLGLFAGEVGAVEDAPGRRRWCVETAQGKQITQRLRTGLVGLTKEGGETGRIAGKVLQILERGIERAKETE</sequence>
<keyword evidence="5" id="KW-0698">rRNA processing</keyword>
<dbReference type="OMA" id="VWSAMSH"/>
<dbReference type="SUPFAM" id="SSF48371">
    <property type="entry name" value="ARM repeat"/>
    <property type="match status" value="1"/>
</dbReference>
<evidence type="ECO:0000256" key="5">
    <source>
        <dbReference type="RuleBase" id="RU368021"/>
    </source>
</evidence>
<dbReference type="PANTHER" id="PTHR16056">
    <property type="entry name" value="REGULATOR OF MICROTUBULE DYNAMICS PROTEIN"/>
    <property type="match status" value="1"/>
</dbReference>
<dbReference type="GO" id="GO:0006364">
    <property type="term" value="P:rRNA processing"/>
    <property type="evidence" value="ECO:0007669"/>
    <property type="project" value="UniProtKB-UniRule"/>
</dbReference>
<comment type="subcellular location">
    <subcellularLocation>
        <location evidence="2 5">Nucleus</location>
    </subcellularLocation>
</comment>
<dbReference type="Proteomes" id="UP000018144">
    <property type="component" value="Unassembled WGS sequence"/>
</dbReference>
<dbReference type="STRING" id="1076935.U4KYS0"/>
<dbReference type="Pfam" id="PF12333">
    <property type="entry name" value="Ipi1_N"/>
    <property type="match status" value="1"/>
</dbReference>
<feature type="region of interest" description="Disordered" evidence="6">
    <location>
        <begin position="1"/>
        <end position="35"/>
    </location>
</feature>
<keyword evidence="5" id="KW-0690">Ribosome biogenesis</keyword>
<evidence type="ECO:0000313" key="8">
    <source>
        <dbReference type="EMBL" id="CCX04779.1"/>
    </source>
</evidence>
<evidence type="ECO:0000256" key="1">
    <source>
        <dbReference type="ARBA" id="ARBA00002355"/>
    </source>
</evidence>
<dbReference type="OrthoDB" id="361362at2759"/>
<dbReference type="EMBL" id="HF935217">
    <property type="protein sequence ID" value="CCX04779.1"/>
    <property type="molecule type" value="Genomic_DNA"/>
</dbReference>
<dbReference type="InterPro" id="IPR024679">
    <property type="entry name" value="Ipi1_N"/>
</dbReference>
<keyword evidence="9" id="KW-1185">Reference proteome</keyword>
<evidence type="ECO:0000259" key="7">
    <source>
        <dbReference type="Pfam" id="PF12333"/>
    </source>
</evidence>
<evidence type="ECO:0000313" key="9">
    <source>
        <dbReference type="Proteomes" id="UP000018144"/>
    </source>
</evidence>
<dbReference type="InterPro" id="IPR016024">
    <property type="entry name" value="ARM-type_fold"/>
</dbReference>
<dbReference type="PANTHER" id="PTHR16056:SF2">
    <property type="entry name" value="TESTIS-EXPRESSED PROTEIN 10"/>
    <property type="match status" value="1"/>
</dbReference>
<dbReference type="eggNOG" id="KOG2149">
    <property type="taxonomic scope" value="Eukaryota"/>
</dbReference>
<feature type="domain" description="Pre-rRNA-processing protein Ipi1 N-terminal" evidence="7">
    <location>
        <begin position="128"/>
        <end position="189"/>
    </location>
</feature>
<feature type="compositionally biased region" description="Basic residues" evidence="6">
    <location>
        <begin position="1"/>
        <end position="10"/>
    </location>
</feature>